<evidence type="ECO:0000256" key="1">
    <source>
        <dbReference type="ARBA" id="ARBA00022723"/>
    </source>
</evidence>
<dbReference type="AlphaFoldDB" id="A0A9P6CR12"/>
<feature type="domain" description="C2H2-type" evidence="5">
    <location>
        <begin position="205"/>
        <end position="227"/>
    </location>
</feature>
<dbReference type="EMBL" id="MU150229">
    <property type="protein sequence ID" value="KAF9469554.1"/>
    <property type="molecule type" value="Genomic_DNA"/>
</dbReference>
<dbReference type="PROSITE" id="PS00028">
    <property type="entry name" value="ZINC_FINGER_C2H2_1"/>
    <property type="match status" value="2"/>
</dbReference>
<dbReference type="OrthoDB" id="6077919at2759"/>
<gene>
    <name evidence="6" type="ORF">BDZ94DRAFT_1278770</name>
</gene>
<dbReference type="GO" id="GO:0005634">
    <property type="term" value="C:nucleus"/>
    <property type="evidence" value="ECO:0007669"/>
    <property type="project" value="TreeGrafter"/>
</dbReference>
<accession>A0A9P6CR12</accession>
<dbReference type="GO" id="GO:0000981">
    <property type="term" value="F:DNA-binding transcription factor activity, RNA polymerase II-specific"/>
    <property type="evidence" value="ECO:0007669"/>
    <property type="project" value="TreeGrafter"/>
</dbReference>
<comment type="caution">
    <text evidence="6">The sequence shown here is derived from an EMBL/GenBank/DDBJ whole genome shotgun (WGS) entry which is preliminary data.</text>
</comment>
<name>A0A9P6CR12_9AGAR</name>
<sequence>MGYYNYCDRCQRQFNSRHALKQHEADSPFHYICDECGIDFDSWTGRKEHWVQSPYHHYCQHCSEHFPDDDELESHYEDNHPYCGRCRRIFKSNFGLREHYRQSEVHHYCVSCDRDFQSESNLQSANVACPFRGCDLAFVSRSAMLLHLESGGCQSGVDRKTINQYVRKYDRNNVITTPSRLLTNGDDDISYSAGPASWNGIEYECYLCNNGYRSLAALNQHLASPRHQQKIYFCPLESCRTRFTTLSALCQHIESERCGISRFKVVQNTLDGLVGRMGRITV</sequence>
<reference evidence="6" key="1">
    <citation type="submission" date="2020-11" db="EMBL/GenBank/DDBJ databases">
        <authorList>
            <consortium name="DOE Joint Genome Institute"/>
            <person name="Ahrendt S."/>
            <person name="Riley R."/>
            <person name="Andreopoulos W."/>
            <person name="Labutti K."/>
            <person name="Pangilinan J."/>
            <person name="Ruiz-Duenas F.J."/>
            <person name="Barrasa J.M."/>
            <person name="Sanchez-Garcia M."/>
            <person name="Camarero S."/>
            <person name="Miyauchi S."/>
            <person name="Serrano A."/>
            <person name="Linde D."/>
            <person name="Babiker R."/>
            <person name="Drula E."/>
            <person name="Ayuso-Fernandez I."/>
            <person name="Pacheco R."/>
            <person name="Padilla G."/>
            <person name="Ferreira P."/>
            <person name="Barriuso J."/>
            <person name="Kellner H."/>
            <person name="Castanera R."/>
            <person name="Alfaro M."/>
            <person name="Ramirez L."/>
            <person name="Pisabarro A.G."/>
            <person name="Kuo A."/>
            <person name="Tritt A."/>
            <person name="Lipzen A."/>
            <person name="He G."/>
            <person name="Yan M."/>
            <person name="Ng V."/>
            <person name="Cullen D."/>
            <person name="Martin F."/>
            <person name="Rosso M.-N."/>
            <person name="Henrissat B."/>
            <person name="Hibbett D."/>
            <person name="Martinez A.T."/>
            <person name="Grigoriev I.V."/>
        </authorList>
    </citation>
    <scope>NUCLEOTIDE SEQUENCE</scope>
    <source>
        <strain evidence="6">CBS 247.69</strain>
    </source>
</reference>
<dbReference type="PANTHER" id="PTHR24409">
    <property type="entry name" value="ZINC FINGER PROTEIN 142"/>
    <property type="match status" value="1"/>
</dbReference>
<dbReference type="GO" id="GO:0008270">
    <property type="term" value="F:zinc ion binding"/>
    <property type="evidence" value="ECO:0007669"/>
    <property type="project" value="UniProtKB-KW"/>
</dbReference>
<proteinExistence type="predicted"/>
<keyword evidence="1" id="KW-0479">Metal-binding</keyword>
<evidence type="ECO:0000256" key="2">
    <source>
        <dbReference type="ARBA" id="ARBA00022737"/>
    </source>
</evidence>
<dbReference type="GO" id="GO:0000977">
    <property type="term" value="F:RNA polymerase II transcription regulatory region sequence-specific DNA binding"/>
    <property type="evidence" value="ECO:0007669"/>
    <property type="project" value="TreeGrafter"/>
</dbReference>
<keyword evidence="3" id="KW-0863">Zinc-finger</keyword>
<dbReference type="Proteomes" id="UP000807353">
    <property type="component" value="Unassembled WGS sequence"/>
</dbReference>
<organism evidence="6 7">
    <name type="scientific">Collybia nuda</name>
    <dbReference type="NCBI Taxonomy" id="64659"/>
    <lineage>
        <taxon>Eukaryota</taxon>
        <taxon>Fungi</taxon>
        <taxon>Dikarya</taxon>
        <taxon>Basidiomycota</taxon>
        <taxon>Agaricomycotina</taxon>
        <taxon>Agaricomycetes</taxon>
        <taxon>Agaricomycetidae</taxon>
        <taxon>Agaricales</taxon>
        <taxon>Tricholomatineae</taxon>
        <taxon>Clitocybaceae</taxon>
        <taxon>Collybia</taxon>
    </lineage>
</organism>
<keyword evidence="7" id="KW-1185">Reference proteome</keyword>
<keyword evidence="4" id="KW-0862">Zinc</keyword>
<dbReference type="SMART" id="SM00355">
    <property type="entry name" value="ZnF_C2H2"/>
    <property type="match status" value="7"/>
</dbReference>
<evidence type="ECO:0000256" key="3">
    <source>
        <dbReference type="ARBA" id="ARBA00022771"/>
    </source>
</evidence>
<evidence type="ECO:0000259" key="5">
    <source>
        <dbReference type="PROSITE" id="PS00028"/>
    </source>
</evidence>
<dbReference type="PANTHER" id="PTHR24409:SF356">
    <property type="entry name" value="C2H2 FINGER DOMAIN TRANSCRIPTION FACTOR (EUROFUNG)"/>
    <property type="match status" value="1"/>
</dbReference>
<evidence type="ECO:0000313" key="6">
    <source>
        <dbReference type="EMBL" id="KAF9469554.1"/>
    </source>
</evidence>
<protein>
    <recommendedName>
        <fullName evidence="5">C2H2-type domain-containing protein</fullName>
    </recommendedName>
</protein>
<keyword evidence="2" id="KW-0677">Repeat</keyword>
<evidence type="ECO:0000313" key="7">
    <source>
        <dbReference type="Proteomes" id="UP000807353"/>
    </source>
</evidence>
<feature type="domain" description="C2H2-type" evidence="5">
    <location>
        <begin position="59"/>
        <end position="80"/>
    </location>
</feature>
<evidence type="ECO:0000256" key="4">
    <source>
        <dbReference type="ARBA" id="ARBA00022833"/>
    </source>
</evidence>
<dbReference type="InterPro" id="IPR013087">
    <property type="entry name" value="Znf_C2H2_type"/>
</dbReference>
<dbReference type="Gene3D" id="3.30.160.60">
    <property type="entry name" value="Classic Zinc Finger"/>
    <property type="match status" value="1"/>
</dbReference>
<dbReference type="Pfam" id="PF12874">
    <property type="entry name" value="zf-met"/>
    <property type="match status" value="2"/>
</dbReference>